<dbReference type="GO" id="GO:0006888">
    <property type="term" value="P:endoplasmic reticulum to Golgi vesicle-mediated transport"/>
    <property type="evidence" value="ECO:0007669"/>
    <property type="project" value="TreeGrafter"/>
</dbReference>
<evidence type="ECO:0000259" key="1">
    <source>
        <dbReference type="Pfam" id="PF05050"/>
    </source>
</evidence>
<dbReference type="EMBL" id="SPUM01000110">
    <property type="protein sequence ID" value="TFW30408.1"/>
    <property type="molecule type" value="Genomic_DNA"/>
</dbReference>
<dbReference type="SUPFAM" id="SSF53335">
    <property type="entry name" value="S-adenosyl-L-methionine-dependent methyltransferases"/>
    <property type="match status" value="1"/>
</dbReference>
<evidence type="ECO:0000313" key="3">
    <source>
        <dbReference type="Proteomes" id="UP000297258"/>
    </source>
</evidence>
<dbReference type="PANTHER" id="PTHR34009:SF2">
    <property type="entry name" value="PROTEIN STAR"/>
    <property type="match status" value="1"/>
</dbReference>
<sequence length="455" mass="50378">MNSFVSYAQNFEDVLLWRALGHVKNGFYIDVGANDPVEHSVTKAFYDRGWTGINIEPLPHFYEAFLKQRPNDINLPIAAGAKEDFLTLYDVPAVRGWASPDPGVAAAHRAHGFQVTELTVQVRPVSSVCLEEVKGEVHFLKIDVEGFEGEVLRGMDFARWRPWVLVIEATLPNSRVTNHETWEHLVTGPGYHFAWFDGLNRYYVAQEHLELLPALQLQPNVFDEFVTAHLARAWEDTRKVARKLRESEAHAVVWATEAHDALERAGLAEQQRQEAQDAAFQTRVEAAAAIEAAKAQAAADTAISAGAAEQANAAAAKADANAQRTAEWARAVEQELIALRASRSWKVTRPLRTAAARVRALRRPGLARRIVIGATSNERLRRLIIPLLVRHPVLGRVVSARLQAIKQASPYPTDQAVSAAVRRAAEVPEALRHLPPSVRAVLADLQRARGNHTGS</sequence>
<dbReference type="GO" id="GO:0005737">
    <property type="term" value="C:cytoplasm"/>
    <property type="evidence" value="ECO:0007669"/>
    <property type="project" value="GOC"/>
</dbReference>
<dbReference type="AlphaFoldDB" id="A0A4Y9SVE5"/>
<proteinExistence type="predicted"/>
<name>A0A4Y9SVE5_9BURK</name>
<protein>
    <submittedName>
        <fullName evidence="2">FkbM family methyltransferase</fullName>
    </submittedName>
</protein>
<dbReference type="Proteomes" id="UP000297258">
    <property type="component" value="Unassembled WGS sequence"/>
</dbReference>
<dbReference type="GO" id="GO:0016197">
    <property type="term" value="P:endosomal transport"/>
    <property type="evidence" value="ECO:0007669"/>
    <property type="project" value="TreeGrafter"/>
</dbReference>
<dbReference type="RefSeq" id="WP_135190872.1">
    <property type="nucleotide sequence ID" value="NZ_SPUM01000110.1"/>
</dbReference>
<accession>A0A4Y9SVE5</accession>
<dbReference type="NCBIfam" id="TIGR01444">
    <property type="entry name" value="fkbM_fam"/>
    <property type="match status" value="1"/>
</dbReference>
<comment type="caution">
    <text evidence="2">The sequence shown here is derived from an EMBL/GenBank/DDBJ whole genome shotgun (WGS) entry which is preliminary data.</text>
</comment>
<dbReference type="Pfam" id="PF05050">
    <property type="entry name" value="Methyltransf_21"/>
    <property type="match status" value="1"/>
</dbReference>
<keyword evidence="3" id="KW-1185">Reference proteome</keyword>
<feature type="domain" description="Methyltransferase FkbM" evidence="1">
    <location>
        <begin position="30"/>
        <end position="182"/>
    </location>
</feature>
<dbReference type="InterPro" id="IPR006342">
    <property type="entry name" value="FkbM_mtfrase"/>
</dbReference>
<keyword evidence="2" id="KW-0808">Transferase</keyword>
<reference evidence="2 3" key="1">
    <citation type="submission" date="2019-03" db="EMBL/GenBank/DDBJ databases">
        <title>Draft genome of Massilia hortus sp. nov., a novel bacterial species of the Oxalobacteraceae family.</title>
        <authorList>
            <person name="Peta V."/>
            <person name="Raths R."/>
            <person name="Bucking H."/>
        </authorList>
    </citation>
    <scope>NUCLEOTIDE SEQUENCE [LARGE SCALE GENOMIC DNA]</scope>
    <source>
        <strain evidence="2 3">ONC3</strain>
    </source>
</reference>
<gene>
    <name evidence="2" type="ORF">E4O92_17125</name>
</gene>
<keyword evidence="2" id="KW-0489">Methyltransferase</keyword>
<dbReference type="PANTHER" id="PTHR34009">
    <property type="entry name" value="PROTEIN STAR"/>
    <property type="match status" value="1"/>
</dbReference>
<dbReference type="GO" id="GO:0008168">
    <property type="term" value="F:methyltransferase activity"/>
    <property type="evidence" value="ECO:0007669"/>
    <property type="project" value="UniProtKB-KW"/>
</dbReference>
<dbReference type="OrthoDB" id="9810122at2"/>
<dbReference type="InterPro" id="IPR053202">
    <property type="entry name" value="EGF_Rcpt_Signaling_Reg"/>
</dbReference>
<organism evidence="2 3">
    <name type="scientific">Massilia horti</name>
    <dbReference type="NCBI Taxonomy" id="2562153"/>
    <lineage>
        <taxon>Bacteria</taxon>
        <taxon>Pseudomonadati</taxon>
        <taxon>Pseudomonadota</taxon>
        <taxon>Betaproteobacteria</taxon>
        <taxon>Burkholderiales</taxon>
        <taxon>Oxalobacteraceae</taxon>
        <taxon>Telluria group</taxon>
        <taxon>Massilia</taxon>
    </lineage>
</organism>
<dbReference type="InterPro" id="IPR029063">
    <property type="entry name" value="SAM-dependent_MTases_sf"/>
</dbReference>
<dbReference type="Gene3D" id="3.40.50.150">
    <property type="entry name" value="Vaccinia Virus protein VP39"/>
    <property type="match status" value="1"/>
</dbReference>
<evidence type="ECO:0000313" key="2">
    <source>
        <dbReference type="EMBL" id="TFW30408.1"/>
    </source>
</evidence>
<dbReference type="GO" id="GO:0032259">
    <property type="term" value="P:methylation"/>
    <property type="evidence" value="ECO:0007669"/>
    <property type="project" value="UniProtKB-KW"/>
</dbReference>
<dbReference type="GO" id="GO:0005886">
    <property type="term" value="C:plasma membrane"/>
    <property type="evidence" value="ECO:0007669"/>
    <property type="project" value="TreeGrafter"/>
</dbReference>